<feature type="chain" id="PRO_5016785968" description="START domain-containing protein" evidence="1">
    <location>
        <begin position="20"/>
        <end position="197"/>
    </location>
</feature>
<dbReference type="SUPFAM" id="SSF55961">
    <property type="entry name" value="Bet v1-like"/>
    <property type="match status" value="1"/>
</dbReference>
<gene>
    <name evidence="3" type="ORF">DQQ10_07710</name>
</gene>
<evidence type="ECO:0000313" key="4">
    <source>
        <dbReference type="Proteomes" id="UP000251889"/>
    </source>
</evidence>
<sequence>MKSLLLVLTAFLSTISFYAQDWELSKEKNGIKVYTRKSENSPIKAFRVVTTMQGNMGTLLAALRNPISYPLWYDHCKKTEVISNDGDGLIYYVEMSMPFPFDNRDIVYEMIVKQTEASAEIIYRALTGVKDETDGLVRMDYAKGSWIISSSDAVTSTIIHEFEGDHKGNVPAGIVNLFIVQGPINTIERLKEYIRKK</sequence>
<dbReference type="Gene3D" id="3.30.530.20">
    <property type="match status" value="1"/>
</dbReference>
<keyword evidence="4" id="KW-1185">Reference proteome</keyword>
<dbReference type="AlphaFoldDB" id="A0A364Y3V6"/>
<dbReference type="Proteomes" id="UP000251889">
    <property type="component" value="Unassembled WGS sequence"/>
</dbReference>
<name>A0A364Y3V6_9BACT</name>
<dbReference type="PROSITE" id="PS50848">
    <property type="entry name" value="START"/>
    <property type="match status" value="1"/>
</dbReference>
<accession>A0A364Y3V6</accession>
<evidence type="ECO:0000259" key="2">
    <source>
        <dbReference type="PROSITE" id="PS50848"/>
    </source>
</evidence>
<reference evidence="3 4" key="1">
    <citation type="submission" date="2018-06" db="EMBL/GenBank/DDBJ databases">
        <title>Chryseolinea flavus sp. nov., a member of the phylum Bacteroidetes isolated from soil.</title>
        <authorList>
            <person name="Li Y."/>
            <person name="Wang J."/>
        </authorList>
    </citation>
    <scope>NUCLEOTIDE SEQUENCE [LARGE SCALE GENOMIC DNA]</scope>
    <source>
        <strain evidence="3 4">SDU1-6</strain>
    </source>
</reference>
<dbReference type="EMBL" id="QMFY01000003">
    <property type="protein sequence ID" value="RAW01537.1"/>
    <property type="molecule type" value="Genomic_DNA"/>
</dbReference>
<dbReference type="InterPro" id="IPR051213">
    <property type="entry name" value="START_lipid_transfer"/>
</dbReference>
<dbReference type="InterPro" id="IPR028347">
    <property type="entry name" value="START_dom_prot"/>
</dbReference>
<dbReference type="RefSeq" id="WP_112746276.1">
    <property type="nucleotide sequence ID" value="NZ_QMFY01000003.1"/>
</dbReference>
<comment type="caution">
    <text evidence="3">The sequence shown here is derived from an EMBL/GenBank/DDBJ whole genome shotgun (WGS) entry which is preliminary data.</text>
</comment>
<protein>
    <recommendedName>
        <fullName evidence="2">START domain-containing protein</fullName>
    </recommendedName>
</protein>
<dbReference type="InterPro" id="IPR002913">
    <property type="entry name" value="START_lipid-bd_dom"/>
</dbReference>
<evidence type="ECO:0000256" key="1">
    <source>
        <dbReference type="SAM" id="SignalP"/>
    </source>
</evidence>
<dbReference type="GO" id="GO:0008289">
    <property type="term" value="F:lipid binding"/>
    <property type="evidence" value="ECO:0007669"/>
    <property type="project" value="InterPro"/>
</dbReference>
<dbReference type="PIRSF" id="PIRSF039033">
    <property type="entry name" value="START_dom"/>
    <property type="match status" value="1"/>
</dbReference>
<feature type="signal peptide" evidence="1">
    <location>
        <begin position="1"/>
        <end position="19"/>
    </location>
</feature>
<proteinExistence type="predicted"/>
<dbReference type="GO" id="GO:0005737">
    <property type="term" value="C:cytoplasm"/>
    <property type="evidence" value="ECO:0007669"/>
    <property type="project" value="UniProtKB-ARBA"/>
</dbReference>
<dbReference type="InterPro" id="IPR023393">
    <property type="entry name" value="START-like_dom_sf"/>
</dbReference>
<keyword evidence="1" id="KW-0732">Signal</keyword>
<organism evidence="3 4">
    <name type="scientific">Pseudochryseolinea flava</name>
    <dbReference type="NCBI Taxonomy" id="2059302"/>
    <lineage>
        <taxon>Bacteria</taxon>
        <taxon>Pseudomonadati</taxon>
        <taxon>Bacteroidota</taxon>
        <taxon>Cytophagia</taxon>
        <taxon>Cytophagales</taxon>
        <taxon>Fulvivirgaceae</taxon>
        <taxon>Pseudochryseolinea</taxon>
    </lineage>
</organism>
<dbReference type="Pfam" id="PF01852">
    <property type="entry name" value="START"/>
    <property type="match status" value="1"/>
</dbReference>
<dbReference type="PANTHER" id="PTHR19308">
    <property type="entry name" value="PHOSPHATIDYLCHOLINE TRANSFER PROTEIN"/>
    <property type="match status" value="1"/>
</dbReference>
<feature type="domain" description="START" evidence="2">
    <location>
        <begin position="20"/>
        <end position="197"/>
    </location>
</feature>
<dbReference type="PANTHER" id="PTHR19308:SF14">
    <property type="entry name" value="START DOMAIN-CONTAINING PROTEIN"/>
    <property type="match status" value="1"/>
</dbReference>
<evidence type="ECO:0000313" key="3">
    <source>
        <dbReference type="EMBL" id="RAW01537.1"/>
    </source>
</evidence>
<dbReference type="OrthoDB" id="5734556at2"/>